<dbReference type="InterPro" id="IPR004358">
    <property type="entry name" value="Sig_transdc_His_kin-like_C"/>
</dbReference>
<dbReference type="InterPro" id="IPR005467">
    <property type="entry name" value="His_kinase_dom"/>
</dbReference>
<dbReference type="Gene3D" id="3.30.565.10">
    <property type="entry name" value="Histidine kinase-like ATPase, C-terminal domain"/>
    <property type="match status" value="1"/>
</dbReference>
<feature type="domain" description="Response regulatory" evidence="10">
    <location>
        <begin position="859"/>
        <end position="988"/>
    </location>
</feature>
<dbReference type="InterPro" id="IPR001789">
    <property type="entry name" value="Sig_transdc_resp-reg_receiver"/>
</dbReference>
<feature type="compositionally biased region" description="Polar residues" evidence="8">
    <location>
        <begin position="774"/>
        <end position="801"/>
    </location>
</feature>
<dbReference type="Pfam" id="PF00512">
    <property type="entry name" value="HisKA"/>
    <property type="match status" value="1"/>
</dbReference>
<dbReference type="PROSITE" id="PS50110">
    <property type="entry name" value="RESPONSE_REGULATORY"/>
    <property type="match status" value="1"/>
</dbReference>
<dbReference type="EMBL" id="JAADYS010000643">
    <property type="protein sequence ID" value="KAF4468204.1"/>
    <property type="molecule type" value="Genomic_DNA"/>
</dbReference>
<dbReference type="SMART" id="SM00388">
    <property type="entry name" value="HisKA"/>
    <property type="match status" value="1"/>
</dbReference>
<dbReference type="Gene3D" id="1.10.287.130">
    <property type="match status" value="1"/>
</dbReference>
<evidence type="ECO:0000256" key="3">
    <source>
        <dbReference type="ARBA" id="ARBA00022553"/>
    </source>
</evidence>
<evidence type="ECO:0000259" key="10">
    <source>
        <dbReference type="PROSITE" id="PS50110"/>
    </source>
</evidence>
<organism evidence="11 12">
    <name type="scientific">Fusarium albosuccineum</name>
    <dbReference type="NCBI Taxonomy" id="1237068"/>
    <lineage>
        <taxon>Eukaryota</taxon>
        <taxon>Fungi</taxon>
        <taxon>Dikarya</taxon>
        <taxon>Ascomycota</taxon>
        <taxon>Pezizomycotina</taxon>
        <taxon>Sordariomycetes</taxon>
        <taxon>Hypocreomycetidae</taxon>
        <taxon>Hypocreales</taxon>
        <taxon>Nectriaceae</taxon>
        <taxon>Fusarium</taxon>
        <taxon>Fusarium decemcellulare species complex</taxon>
    </lineage>
</organism>
<evidence type="ECO:0000259" key="9">
    <source>
        <dbReference type="PROSITE" id="PS50109"/>
    </source>
</evidence>
<feature type="region of interest" description="Disordered" evidence="8">
    <location>
        <begin position="774"/>
        <end position="809"/>
    </location>
</feature>
<dbReference type="SMART" id="SM00448">
    <property type="entry name" value="REC"/>
    <property type="match status" value="1"/>
</dbReference>
<feature type="coiled-coil region" evidence="7">
    <location>
        <begin position="246"/>
        <end position="277"/>
    </location>
</feature>
<evidence type="ECO:0000313" key="12">
    <source>
        <dbReference type="Proteomes" id="UP000554235"/>
    </source>
</evidence>
<evidence type="ECO:0000256" key="6">
    <source>
        <dbReference type="PROSITE-ProRule" id="PRU00169"/>
    </source>
</evidence>
<dbReference type="GO" id="GO:0005886">
    <property type="term" value="C:plasma membrane"/>
    <property type="evidence" value="ECO:0007669"/>
    <property type="project" value="TreeGrafter"/>
</dbReference>
<evidence type="ECO:0000256" key="8">
    <source>
        <dbReference type="SAM" id="MobiDB-lite"/>
    </source>
</evidence>
<dbReference type="Gene3D" id="3.30.450.40">
    <property type="match status" value="1"/>
</dbReference>
<dbReference type="OrthoDB" id="21225at2759"/>
<protein>
    <recommendedName>
        <fullName evidence="2">histidine kinase</fullName>
        <ecNumber evidence="2">2.7.13.3</ecNumber>
    </recommendedName>
</protein>
<proteinExistence type="predicted"/>
<keyword evidence="3 6" id="KW-0597">Phosphoprotein</keyword>
<keyword evidence="7" id="KW-0175">Coiled coil</keyword>
<dbReference type="Pfam" id="PF02518">
    <property type="entry name" value="HATPase_c"/>
    <property type="match status" value="1"/>
</dbReference>
<dbReference type="SUPFAM" id="SSF52172">
    <property type="entry name" value="CheY-like"/>
    <property type="match status" value="1"/>
</dbReference>
<dbReference type="EC" id="2.7.13.3" evidence="2"/>
<reference evidence="11 12" key="1">
    <citation type="submission" date="2020-01" db="EMBL/GenBank/DDBJ databases">
        <title>Identification and distribution of gene clusters putatively required for synthesis of sphingolipid metabolism inhibitors in phylogenetically diverse species of the filamentous fungus Fusarium.</title>
        <authorList>
            <person name="Kim H.-S."/>
            <person name="Busman M."/>
            <person name="Brown D.W."/>
            <person name="Divon H."/>
            <person name="Uhlig S."/>
            <person name="Proctor R.H."/>
        </authorList>
    </citation>
    <scope>NUCLEOTIDE SEQUENCE [LARGE SCALE GENOMIC DNA]</scope>
    <source>
        <strain evidence="11 12">NRRL 20459</strain>
    </source>
</reference>
<comment type="caution">
    <text evidence="11">The sequence shown here is derived from an EMBL/GenBank/DDBJ whole genome shotgun (WGS) entry which is preliminary data.</text>
</comment>
<evidence type="ECO:0000256" key="5">
    <source>
        <dbReference type="ARBA" id="ARBA00022777"/>
    </source>
</evidence>
<name>A0A8H4LIP5_9HYPO</name>
<dbReference type="InterPro" id="IPR036097">
    <property type="entry name" value="HisK_dim/P_sf"/>
</dbReference>
<accession>A0A8H4LIP5</accession>
<dbReference type="GO" id="GO:0009927">
    <property type="term" value="F:histidine phosphotransfer kinase activity"/>
    <property type="evidence" value="ECO:0007669"/>
    <property type="project" value="TreeGrafter"/>
</dbReference>
<evidence type="ECO:0000256" key="2">
    <source>
        <dbReference type="ARBA" id="ARBA00012438"/>
    </source>
</evidence>
<dbReference type="PROSITE" id="PS50109">
    <property type="entry name" value="HIS_KIN"/>
    <property type="match status" value="1"/>
</dbReference>
<feature type="modified residue" description="4-aspartylphosphate" evidence="6">
    <location>
        <position position="918"/>
    </location>
</feature>
<evidence type="ECO:0000256" key="7">
    <source>
        <dbReference type="SAM" id="Coils"/>
    </source>
</evidence>
<keyword evidence="12" id="KW-1185">Reference proteome</keyword>
<dbReference type="SUPFAM" id="SSF55874">
    <property type="entry name" value="ATPase domain of HSP90 chaperone/DNA topoisomerase II/histidine kinase"/>
    <property type="match status" value="1"/>
</dbReference>
<keyword evidence="5 11" id="KW-0418">Kinase</keyword>
<dbReference type="Gene3D" id="3.40.50.2300">
    <property type="match status" value="1"/>
</dbReference>
<dbReference type="InterPro" id="IPR003661">
    <property type="entry name" value="HisK_dim/P_dom"/>
</dbReference>
<dbReference type="PANTHER" id="PTHR43047">
    <property type="entry name" value="TWO-COMPONENT HISTIDINE PROTEIN KINASE"/>
    <property type="match status" value="1"/>
</dbReference>
<dbReference type="InterPro" id="IPR036890">
    <property type="entry name" value="HATPase_C_sf"/>
</dbReference>
<evidence type="ECO:0000256" key="4">
    <source>
        <dbReference type="ARBA" id="ARBA00022679"/>
    </source>
</evidence>
<dbReference type="PRINTS" id="PR00344">
    <property type="entry name" value="BCTRLSENSOR"/>
</dbReference>
<dbReference type="Proteomes" id="UP000554235">
    <property type="component" value="Unassembled WGS sequence"/>
</dbReference>
<evidence type="ECO:0000313" key="11">
    <source>
        <dbReference type="EMBL" id="KAF4468204.1"/>
    </source>
</evidence>
<dbReference type="InterPro" id="IPR003594">
    <property type="entry name" value="HATPase_dom"/>
</dbReference>
<keyword evidence="4" id="KW-0808">Transferase</keyword>
<dbReference type="AlphaFoldDB" id="A0A8H4LIP5"/>
<gene>
    <name evidence="11" type="ORF">FALBO_4913</name>
</gene>
<sequence length="994" mass="108557">MALASGSFFPKADAALLSPDRKPLPPRPKTVGPIYDPSNFDSPIVAWTCDGEACFYPVKTEPHAASSIPARPATASDRYLRPHLARNERLRLSMLWYYTRDILTEPELLSGLQEKVYLAHESTGWEFAVIGLLDVNVYIRLATVGLQLAILPRGETLCAHTVTQPPGSVFLLPNMMEDWRFRESPYVEQGGLVAYAGVPLRIQHDSGESVGLGSLCVASSTSQEPLTKPQQQGLARLADWIVADIVKCARSRRQRERNRMAELIAEARRETEDLMSEEPVLRIMRAAYPGAAINLQSSRGERIETESGQPIFSSDVENGLWEDMAYIEEFISNSNQQDPPTDRVVRFIAAQCESELGPSLLVVATKDFRQIFDDVDAWFIQACAGILSQRWQRRLLSEVMRAKEKFLRGVSHQLRTPIHGILGAAELLAEDLKLATASLEADLAEVTGSAATKSSTYLDTISMAGRDLMSTVNGMITLNRWADIAMADREYAVHNIDVLETELAKGMSAAISGDSRCNASVFFSHTLPAGRDSLRIDLNLLRDSLLPLIINAVQNTPDGVVTVVVSMKQDSTELVIDVEDTGCGIHPNDQDRIFELYEKVGEYSTGAGLGLTLATKFATLLHGSAELVSSELGRGSHFRAIFQDVDCVSLPLSAVPTLSKATQTPSKFHHLTSTSTHIRLSEHLIKSLARYGLTSSETTQDCILVVDFLTDPEERHRYLSSIPPNQVAMCVVPPSAEKESFEGTSGNIIYITGPVLTSAISLALEEAAKIMAGTNVTESKPPQPPKTLTSHPERCGSSSSDEGYGSMAVSPCPQEQLAQTPIASELHSTEPSVYQSDTVDNLETVAPTLTTTISPAKPRTLLVDDNIVNLRILQMYCRKRGLPYCCATDGQKAVEMFAQNQASSSAGKEEAIQLVLMDLQMPVCDGIEATRQIRLLEKEAGQRASVLFVVTGQDSASDREAASGAGADEYLVKPVGIKILDGELRRYFPAFVAN</sequence>
<dbReference type="CDD" id="cd00082">
    <property type="entry name" value="HisKA"/>
    <property type="match status" value="1"/>
</dbReference>
<feature type="domain" description="Histidine kinase" evidence="9">
    <location>
        <begin position="409"/>
        <end position="646"/>
    </location>
</feature>
<dbReference type="SUPFAM" id="SSF47384">
    <property type="entry name" value="Homodimeric domain of signal transducing histidine kinase"/>
    <property type="match status" value="1"/>
</dbReference>
<dbReference type="InterPro" id="IPR029016">
    <property type="entry name" value="GAF-like_dom_sf"/>
</dbReference>
<comment type="catalytic activity">
    <reaction evidence="1">
        <text>ATP + protein L-histidine = ADP + protein N-phospho-L-histidine.</text>
        <dbReference type="EC" id="2.7.13.3"/>
    </reaction>
</comment>
<evidence type="ECO:0000256" key="1">
    <source>
        <dbReference type="ARBA" id="ARBA00000085"/>
    </source>
</evidence>
<dbReference type="InterPro" id="IPR011006">
    <property type="entry name" value="CheY-like_superfamily"/>
</dbReference>
<dbReference type="PANTHER" id="PTHR43047:SF72">
    <property type="entry name" value="OSMOSENSING HISTIDINE PROTEIN KINASE SLN1"/>
    <property type="match status" value="1"/>
</dbReference>
<dbReference type="Pfam" id="PF00072">
    <property type="entry name" value="Response_reg"/>
    <property type="match status" value="1"/>
</dbReference>
<dbReference type="CDD" id="cd17546">
    <property type="entry name" value="REC_hyHK_CKI1_RcsC-like"/>
    <property type="match status" value="1"/>
</dbReference>
<dbReference type="SMART" id="SM00387">
    <property type="entry name" value="HATPase_c"/>
    <property type="match status" value="1"/>
</dbReference>
<dbReference type="GO" id="GO:0000155">
    <property type="term" value="F:phosphorelay sensor kinase activity"/>
    <property type="evidence" value="ECO:0007669"/>
    <property type="project" value="InterPro"/>
</dbReference>
<dbReference type="SUPFAM" id="SSF55781">
    <property type="entry name" value="GAF domain-like"/>
    <property type="match status" value="1"/>
</dbReference>